<accession>Q22NY5</accession>
<dbReference type="Proteomes" id="UP000009168">
    <property type="component" value="Unassembled WGS sequence"/>
</dbReference>
<evidence type="ECO:0000313" key="2">
    <source>
        <dbReference type="EMBL" id="EAR87026.1"/>
    </source>
</evidence>
<keyword evidence="1" id="KW-0732">Signal</keyword>
<dbReference type="InParanoid" id="Q22NY5"/>
<proteinExistence type="predicted"/>
<dbReference type="HOGENOM" id="CLU_149666_0_0_1"/>
<dbReference type="KEGG" id="tet:TTHERM_00418100"/>
<evidence type="ECO:0000313" key="3">
    <source>
        <dbReference type="Proteomes" id="UP000009168"/>
    </source>
</evidence>
<name>Q22NY5_TETTS</name>
<dbReference type="AlphaFoldDB" id="Q22NY5"/>
<keyword evidence="3" id="KW-1185">Reference proteome</keyword>
<protein>
    <submittedName>
        <fullName evidence="2">P28 protein</fullName>
    </submittedName>
</protein>
<reference evidence="3" key="1">
    <citation type="journal article" date="2006" name="PLoS Biol.">
        <title>Macronuclear genome sequence of the ciliate Tetrahymena thermophila, a model eukaryote.</title>
        <authorList>
            <person name="Eisen J.A."/>
            <person name="Coyne R.S."/>
            <person name="Wu M."/>
            <person name="Wu D."/>
            <person name="Thiagarajan M."/>
            <person name="Wortman J.R."/>
            <person name="Badger J.H."/>
            <person name="Ren Q."/>
            <person name="Amedeo P."/>
            <person name="Jones K.M."/>
            <person name="Tallon L.J."/>
            <person name="Delcher A.L."/>
            <person name="Salzberg S.L."/>
            <person name="Silva J.C."/>
            <person name="Haas B.J."/>
            <person name="Majoros W.H."/>
            <person name="Farzad M."/>
            <person name="Carlton J.M."/>
            <person name="Smith R.K. Jr."/>
            <person name="Garg J."/>
            <person name="Pearlman R.E."/>
            <person name="Karrer K.M."/>
            <person name="Sun L."/>
            <person name="Manning G."/>
            <person name="Elde N.C."/>
            <person name="Turkewitz A.P."/>
            <person name="Asai D.J."/>
            <person name="Wilkes D.E."/>
            <person name="Wang Y."/>
            <person name="Cai H."/>
            <person name="Collins K."/>
            <person name="Stewart B.A."/>
            <person name="Lee S.R."/>
            <person name="Wilamowska K."/>
            <person name="Weinberg Z."/>
            <person name="Ruzzo W.L."/>
            <person name="Wloga D."/>
            <person name="Gaertig J."/>
            <person name="Frankel J."/>
            <person name="Tsao C.-C."/>
            <person name="Gorovsky M.A."/>
            <person name="Keeling P.J."/>
            <person name="Waller R.F."/>
            <person name="Patron N.J."/>
            <person name="Cherry J.M."/>
            <person name="Stover N.A."/>
            <person name="Krieger C.J."/>
            <person name="del Toro C."/>
            <person name="Ryder H.F."/>
            <person name="Williamson S.C."/>
            <person name="Barbeau R.A."/>
            <person name="Hamilton E.P."/>
            <person name="Orias E."/>
        </authorList>
    </citation>
    <scope>NUCLEOTIDE SEQUENCE [LARGE SCALE GENOMIC DNA]</scope>
    <source>
        <strain evidence="3">SB210</strain>
    </source>
</reference>
<dbReference type="GeneID" id="7826816"/>
<evidence type="ECO:0000256" key="1">
    <source>
        <dbReference type="SAM" id="SignalP"/>
    </source>
</evidence>
<feature type="chain" id="PRO_5004201085" evidence="1">
    <location>
        <begin position="25"/>
        <end position="156"/>
    </location>
</feature>
<gene>
    <name evidence="2" type="ORF">TTHERM_00418100</name>
</gene>
<dbReference type="EMBL" id="GG662856">
    <property type="protein sequence ID" value="EAR87026.1"/>
    <property type="molecule type" value="Genomic_DNA"/>
</dbReference>
<organism evidence="2 3">
    <name type="scientific">Tetrahymena thermophila (strain SB210)</name>
    <dbReference type="NCBI Taxonomy" id="312017"/>
    <lineage>
        <taxon>Eukaryota</taxon>
        <taxon>Sar</taxon>
        <taxon>Alveolata</taxon>
        <taxon>Ciliophora</taxon>
        <taxon>Intramacronucleata</taxon>
        <taxon>Oligohymenophorea</taxon>
        <taxon>Hymenostomatida</taxon>
        <taxon>Tetrahymenina</taxon>
        <taxon>Tetrahymenidae</taxon>
        <taxon>Tetrahymena</taxon>
    </lineage>
</organism>
<sequence>MNKLLLVIPFLLLASTYYVFRSDALLMDSTDDESYLEPDTNPGCARVTYTQWKTCIYNARIPKCDDLPENQRSSCYNASYLATKQMWPSVPTATCACTQFWKNFERANANDYIDFDGSYHRCFSKSTLIAGAKSDKFYYTRIFAPQYLTCAGLRSY</sequence>
<feature type="signal peptide" evidence="1">
    <location>
        <begin position="1"/>
        <end position="24"/>
    </location>
</feature>
<dbReference type="RefSeq" id="XP_001007271.1">
    <property type="nucleotide sequence ID" value="XM_001007271.3"/>
</dbReference>